<organism evidence="3 4">
    <name type="scientific">Puccinia striiformis</name>
    <dbReference type="NCBI Taxonomy" id="27350"/>
    <lineage>
        <taxon>Eukaryota</taxon>
        <taxon>Fungi</taxon>
        <taxon>Dikarya</taxon>
        <taxon>Basidiomycota</taxon>
        <taxon>Pucciniomycotina</taxon>
        <taxon>Pucciniomycetes</taxon>
        <taxon>Pucciniales</taxon>
        <taxon>Pucciniaceae</taxon>
        <taxon>Puccinia</taxon>
    </lineage>
</organism>
<keyword evidence="4" id="KW-1185">Reference proteome</keyword>
<reference evidence="3" key="1">
    <citation type="submission" date="2017-12" db="EMBL/GenBank/DDBJ databases">
        <title>Gene loss provides genomic basis for host adaptation in cereal stripe rust fungi.</title>
        <authorList>
            <person name="Xia C."/>
        </authorList>
    </citation>
    <scope>NUCLEOTIDE SEQUENCE [LARGE SCALE GENOMIC DNA]</scope>
    <source>
        <strain evidence="3">93-210</strain>
    </source>
</reference>
<evidence type="ECO:0000256" key="2">
    <source>
        <dbReference type="SAM" id="Phobius"/>
    </source>
</evidence>
<dbReference type="EMBL" id="PKSL01000087">
    <property type="protein sequence ID" value="POW06343.1"/>
    <property type="molecule type" value="Genomic_DNA"/>
</dbReference>
<feature type="transmembrane region" description="Helical" evidence="2">
    <location>
        <begin position="409"/>
        <end position="435"/>
    </location>
</feature>
<dbReference type="AlphaFoldDB" id="A0A2S4V9Y3"/>
<keyword evidence="2" id="KW-1133">Transmembrane helix</keyword>
<protein>
    <submittedName>
        <fullName evidence="3">Uncharacterized protein</fullName>
    </submittedName>
</protein>
<keyword evidence="2" id="KW-0472">Membrane</keyword>
<sequence>MIWWSDKIQTKMAAREISAGSVHRRSTTKTDIFPSIRFVEEKNEKKMAMGFLNNKLFSSFGQYPITKEFSNQRITPIRPGLRWSSRIQYFDTVTERHQKNSIDESGTGTSCGPASLRLSDDIYTVETGNAENDPEGLGVAQSPGSFQWTIGDISRSSDAARGKVYTGFLYDGDPMSCNVTSASFTYQFLDTNYKYSLCGLCFIPTYKFRVKLCTTFDLSTTNLPNFAKDLQLSLQNRLGNIDSAYGSLTFEPHTLPLSGFPPYYSSDQPDVYGNRTFTSNDFTQLTIWIGDINFVPSPNNKPVQNNDHSDGTPQGNIFVHRDNKPSDFLNYRRCSASGFQFSVLGIGGVRPLGAQLNLGSNVPAPLSDLFHNSLSTLGWMMNAASADLNGRSIGTTYLCTKTRRKWKPFITLASVAIGSSSGVFGACLAAMIFLARKYDERNPDNDVEAGHDPEDSDERRRVSKVSQIPLIKSS</sequence>
<keyword evidence="2" id="KW-0812">Transmembrane</keyword>
<proteinExistence type="predicted"/>
<dbReference type="VEuPathDB" id="FungiDB:PSTT_09028"/>
<dbReference type="Proteomes" id="UP000239156">
    <property type="component" value="Unassembled WGS sequence"/>
</dbReference>
<evidence type="ECO:0000313" key="3">
    <source>
        <dbReference type="EMBL" id="POW06343.1"/>
    </source>
</evidence>
<dbReference type="VEuPathDB" id="FungiDB:PSHT_00525"/>
<feature type="compositionally biased region" description="Basic and acidic residues" evidence="1">
    <location>
        <begin position="442"/>
        <end position="460"/>
    </location>
</feature>
<name>A0A2S4V9Y3_9BASI</name>
<evidence type="ECO:0000313" key="4">
    <source>
        <dbReference type="Proteomes" id="UP000239156"/>
    </source>
</evidence>
<accession>A0A2S4V9Y3</accession>
<comment type="caution">
    <text evidence="3">The sequence shown here is derived from an EMBL/GenBank/DDBJ whole genome shotgun (WGS) entry which is preliminary data.</text>
</comment>
<feature type="region of interest" description="Disordered" evidence="1">
    <location>
        <begin position="442"/>
        <end position="474"/>
    </location>
</feature>
<evidence type="ECO:0000256" key="1">
    <source>
        <dbReference type="SAM" id="MobiDB-lite"/>
    </source>
</evidence>
<gene>
    <name evidence="3" type="ORF">PSTT_09028</name>
</gene>